<comment type="caution">
    <text evidence="4">The sequence shown here is derived from an EMBL/GenBank/DDBJ whole genome shotgun (WGS) entry which is preliminary data.</text>
</comment>
<comment type="similarity">
    <text evidence="1">Belongs to the DadA oxidoreductase family.</text>
</comment>
<name>A0ABV1SKR8_9RHOB</name>
<dbReference type="PANTHER" id="PTHR13847">
    <property type="entry name" value="SARCOSINE DEHYDROGENASE-RELATED"/>
    <property type="match status" value="1"/>
</dbReference>
<dbReference type="InterPro" id="IPR036188">
    <property type="entry name" value="FAD/NAD-bd_sf"/>
</dbReference>
<keyword evidence="2 4" id="KW-0560">Oxidoreductase</keyword>
<accession>A0ABV1SKR8</accession>
<organism evidence="4 5">
    <name type="scientific">Thioclava kandeliae</name>
    <dbReference type="NCBI Taxonomy" id="3070818"/>
    <lineage>
        <taxon>Bacteria</taxon>
        <taxon>Pseudomonadati</taxon>
        <taxon>Pseudomonadota</taxon>
        <taxon>Alphaproteobacteria</taxon>
        <taxon>Rhodobacterales</taxon>
        <taxon>Paracoccaceae</taxon>
        <taxon>Thioclava</taxon>
    </lineage>
</organism>
<proteinExistence type="inferred from homology"/>
<evidence type="ECO:0000256" key="1">
    <source>
        <dbReference type="ARBA" id="ARBA00009410"/>
    </source>
</evidence>
<evidence type="ECO:0000256" key="2">
    <source>
        <dbReference type="ARBA" id="ARBA00023002"/>
    </source>
</evidence>
<protein>
    <submittedName>
        <fullName evidence="4">FAD-binding oxidoreductase</fullName>
        <ecNumber evidence="4">1.-.-.-</ecNumber>
    </submittedName>
</protein>
<dbReference type="Gene3D" id="3.50.50.60">
    <property type="entry name" value="FAD/NAD(P)-binding domain"/>
    <property type="match status" value="1"/>
</dbReference>
<reference evidence="4 5" key="2">
    <citation type="submission" date="2024-06" db="EMBL/GenBank/DDBJ databases">
        <title>Thioclava kandeliae sp. nov. from a rhizosphere soil sample of Kandelia candel in a mangrove.</title>
        <authorList>
            <person name="Mu T."/>
        </authorList>
    </citation>
    <scope>NUCLEOTIDE SEQUENCE [LARGE SCALE GENOMIC DNA]</scope>
    <source>
        <strain evidence="4 5">CPCC 100088</strain>
    </source>
</reference>
<dbReference type="PANTHER" id="PTHR13847:SF280">
    <property type="entry name" value="D-AMINO ACID DEHYDROGENASE"/>
    <property type="match status" value="1"/>
</dbReference>
<keyword evidence="5" id="KW-1185">Reference proteome</keyword>
<dbReference type="InterPro" id="IPR006076">
    <property type="entry name" value="FAD-dep_OxRdtase"/>
</dbReference>
<dbReference type="SUPFAM" id="SSF51905">
    <property type="entry name" value="FAD/NAD(P)-binding domain"/>
    <property type="match status" value="1"/>
</dbReference>
<evidence type="ECO:0000313" key="5">
    <source>
        <dbReference type="Proteomes" id="UP001438953"/>
    </source>
</evidence>
<reference evidence="4 5" key="1">
    <citation type="submission" date="2024-01" db="EMBL/GenBank/DDBJ databases">
        <authorList>
            <person name="Deng Y."/>
            <person name="Su J."/>
        </authorList>
    </citation>
    <scope>NUCLEOTIDE SEQUENCE [LARGE SCALE GENOMIC DNA]</scope>
    <source>
        <strain evidence="4 5">CPCC 100088</strain>
    </source>
</reference>
<dbReference type="Pfam" id="PF01266">
    <property type="entry name" value="DAO"/>
    <property type="match status" value="1"/>
</dbReference>
<dbReference type="Proteomes" id="UP001438953">
    <property type="component" value="Unassembled WGS sequence"/>
</dbReference>
<gene>
    <name evidence="4" type="ORF">VSX56_15685</name>
</gene>
<sequence>MSPKVDRVTTSDVLPESADVVVVGAGIVGVTSALFLAERGLKVVVLEKGRVAGEQSGRNWGWVREQLRSPVEQELAILSLRLWRSMDQRIGQDAGFRKTGMMVVSKDPGERQRWEAWARSMAHHNLPGGILEADEVKAALPDTAEDWHHAIHSPEDGWAEPQIAVPAMARGAQAKGAIIVQNCAVRGWETSAGRISEVVTERGTIRCAKVLVAGGAWSSMLLRHQGIRFRQSGVFGTAFRTNAGAEVYAGGVGSPLFSYRRRDDGGYTVGLRGRGRIELSPMGVRDAWAFRNLFFLRRDQLTFALTKSALNGPFAFRSWKNSGPSPFEEDHARIYDPPADPKLVAGGMAAFEAAYPVLKGVGVAESWGGVIDATPDMVPVIGAVPQQAGLFVASGFSGHGFAIGPGAGYLMAQMIAGETPEIDATGFRFARFDQGRAHPVHHWI</sequence>
<dbReference type="EC" id="1.-.-.-" evidence="4"/>
<dbReference type="GO" id="GO:0016491">
    <property type="term" value="F:oxidoreductase activity"/>
    <property type="evidence" value="ECO:0007669"/>
    <property type="project" value="UniProtKB-KW"/>
</dbReference>
<dbReference type="Gene3D" id="3.30.9.10">
    <property type="entry name" value="D-Amino Acid Oxidase, subunit A, domain 2"/>
    <property type="match status" value="1"/>
</dbReference>
<evidence type="ECO:0000313" key="4">
    <source>
        <dbReference type="EMBL" id="MER5173211.1"/>
    </source>
</evidence>
<feature type="domain" description="FAD dependent oxidoreductase" evidence="3">
    <location>
        <begin position="19"/>
        <end position="414"/>
    </location>
</feature>
<dbReference type="RefSeq" id="WP_350938500.1">
    <property type="nucleotide sequence ID" value="NZ_JAYWLC010000016.1"/>
</dbReference>
<dbReference type="EMBL" id="JAYWLC010000016">
    <property type="protein sequence ID" value="MER5173211.1"/>
    <property type="molecule type" value="Genomic_DNA"/>
</dbReference>
<evidence type="ECO:0000259" key="3">
    <source>
        <dbReference type="Pfam" id="PF01266"/>
    </source>
</evidence>